<keyword evidence="1" id="KW-0805">Transcription regulation</keyword>
<evidence type="ECO:0000256" key="4">
    <source>
        <dbReference type="SAM" id="MobiDB-lite"/>
    </source>
</evidence>
<evidence type="ECO:0000313" key="7">
    <source>
        <dbReference type="Proteomes" id="UP000277007"/>
    </source>
</evidence>
<dbReference type="InterPro" id="IPR036390">
    <property type="entry name" value="WH_DNA-bd_sf"/>
</dbReference>
<name>A0A431VB98_9PROT</name>
<feature type="compositionally biased region" description="Basic and acidic residues" evidence="4">
    <location>
        <begin position="12"/>
        <end position="22"/>
    </location>
</feature>
<feature type="domain" description="HTH gntR-type" evidence="5">
    <location>
        <begin position="1"/>
        <end position="67"/>
    </location>
</feature>
<dbReference type="Proteomes" id="UP000277007">
    <property type="component" value="Unassembled WGS sequence"/>
</dbReference>
<comment type="caution">
    <text evidence="6">The sequence shown here is derived from an EMBL/GenBank/DDBJ whole genome shotgun (WGS) entry which is preliminary data.</text>
</comment>
<evidence type="ECO:0000256" key="1">
    <source>
        <dbReference type="ARBA" id="ARBA00023015"/>
    </source>
</evidence>
<dbReference type="InterPro" id="IPR000524">
    <property type="entry name" value="Tscrpt_reg_HTH_GntR"/>
</dbReference>
<dbReference type="Pfam" id="PF00392">
    <property type="entry name" value="GntR"/>
    <property type="match status" value="1"/>
</dbReference>
<dbReference type="InterPro" id="IPR046335">
    <property type="entry name" value="LacI/GalR-like_sensor"/>
</dbReference>
<sequence>MSETTPLHKHLRDLAARSRPGDRLPPIRKLMSDFGVSQVAVQRAMEELKAEGLVDAHVGRGTFFRGALNETAADDPTETRGKPRSVLILHRDSPGPRRRARVVLDNVLAAFRDNGGRTMEISYSDPEHARQVLHGLPKFDACVVQNAFQEMPIEMLAAIRRKTDNIIVDGTWLVGSDVDAVGFEWGEPLERAIDALVEAGHERVVYVATTHPFLANELGRRRYAAMGERPRYAGKLAPPVLLPEPALIDYERRVVDQLCRLREANGRLPFTGAAVWGIESGSLFLDTLERAGIKVPDTLSIILLGRTDIETEHEGFFETIGYAAAEQSAALREMIRSRWREPDAPHGLVLTPTRHLVGRSIGRPTESV</sequence>
<evidence type="ECO:0000259" key="5">
    <source>
        <dbReference type="PROSITE" id="PS50949"/>
    </source>
</evidence>
<accession>A0A431VB98</accession>
<protein>
    <submittedName>
        <fullName evidence="6">GntR family transcriptional regulator</fullName>
    </submittedName>
</protein>
<feature type="region of interest" description="Disordered" evidence="4">
    <location>
        <begin position="1"/>
        <end position="25"/>
    </location>
</feature>
<keyword evidence="7" id="KW-1185">Reference proteome</keyword>
<dbReference type="SMART" id="SM00345">
    <property type="entry name" value="HTH_GNTR"/>
    <property type="match status" value="1"/>
</dbReference>
<dbReference type="GO" id="GO:0003677">
    <property type="term" value="F:DNA binding"/>
    <property type="evidence" value="ECO:0007669"/>
    <property type="project" value="UniProtKB-KW"/>
</dbReference>
<dbReference type="PROSITE" id="PS50949">
    <property type="entry name" value="HTH_GNTR"/>
    <property type="match status" value="1"/>
</dbReference>
<dbReference type="Gene3D" id="1.10.10.10">
    <property type="entry name" value="Winged helix-like DNA-binding domain superfamily/Winged helix DNA-binding domain"/>
    <property type="match status" value="1"/>
</dbReference>
<dbReference type="CDD" id="cd07377">
    <property type="entry name" value="WHTH_GntR"/>
    <property type="match status" value="1"/>
</dbReference>
<proteinExistence type="predicted"/>
<dbReference type="SUPFAM" id="SSF53822">
    <property type="entry name" value="Periplasmic binding protein-like I"/>
    <property type="match status" value="1"/>
</dbReference>
<keyword evidence="2" id="KW-0238">DNA-binding</keyword>
<organism evidence="6 7">
    <name type="scientific">Azospirillum griseum</name>
    <dbReference type="NCBI Taxonomy" id="2496639"/>
    <lineage>
        <taxon>Bacteria</taxon>
        <taxon>Pseudomonadati</taxon>
        <taxon>Pseudomonadota</taxon>
        <taxon>Alphaproteobacteria</taxon>
        <taxon>Rhodospirillales</taxon>
        <taxon>Azospirillaceae</taxon>
        <taxon>Azospirillum</taxon>
    </lineage>
</organism>
<dbReference type="PRINTS" id="PR00035">
    <property type="entry name" value="HTHGNTR"/>
</dbReference>
<dbReference type="Gene3D" id="3.40.50.2300">
    <property type="match status" value="2"/>
</dbReference>
<dbReference type="OrthoDB" id="7347280at2"/>
<evidence type="ECO:0000313" key="6">
    <source>
        <dbReference type="EMBL" id="RTR15733.1"/>
    </source>
</evidence>
<keyword evidence="3" id="KW-0804">Transcription</keyword>
<evidence type="ECO:0000256" key="3">
    <source>
        <dbReference type="ARBA" id="ARBA00023163"/>
    </source>
</evidence>
<dbReference type="SUPFAM" id="SSF46785">
    <property type="entry name" value="Winged helix' DNA-binding domain"/>
    <property type="match status" value="1"/>
</dbReference>
<dbReference type="RefSeq" id="WP_126619631.1">
    <property type="nucleotide sequence ID" value="NZ_JBHUCY010000057.1"/>
</dbReference>
<reference evidence="6 7" key="1">
    <citation type="submission" date="2018-12" db="EMBL/GenBank/DDBJ databases">
        <authorList>
            <person name="Yang Y."/>
        </authorList>
    </citation>
    <scope>NUCLEOTIDE SEQUENCE [LARGE SCALE GENOMIC DNA]</scope>
    <source>
        <strain evidence="6 7">L-25-5w-1</strain>
    </source>
</reference>
<dbReference type="GO" id="GO:0003700">
    <property type="term" value="F:DNA-binding transcription factor activity"/>
    <property type="evidence" value="ECO:0007669"/>
    <property type="project" value="InterPro"/>
</dbReference>
<dbReference type="InterPro" id="IPR036388">
    <property type="entry name" value="WH-like_DNA-bd_sf"/>
</dbReference>
<dbReference type="Pfam" id="PF13377">
    <property type="entry name" value="Peripla_BP_3"/>
    <property type="match status" value="1"/>
</dbReference>
<dbReference type="AlphaFoldDB" id="A0A431VB98"/>
<dbReference type="InterPro" id="IPR028082">
    <property type="entry name" value="Peripla_BP_I"/>
</dbReference>
<dbReference type="EMBL" id="RXMA01000031">
    <property type="protein sequence ID" value="RTR15733.1"/>
    <property type="molecule type" value="Genomic_DNA"/>
</dbReference>
<evidence type="ECO:0000256" key="2">
    <source>
        <dbReference type="ARBA" id="ARBA00023125"/>
    </source>
</evidence>
<gene>
    <name evidence="6" type="ORF">EJ903_22325</name>
</gene>